<evidence type="ECO:0000256" key="2">
    <source>
        <dbReference type="ARBA" id="ARBA00022670"/>
    </source>
</evidence>
<dbReference type="EMBL" id="FOIJ01000014">
    <property type="protein sequence ID" value="SEU29398.1"/>
    <property type="molecule type" value="Genomic_DNA"/>
</dbReference>
<evidence type="ECO:0000256" key="7">
    <source>
        <dbReference type="ARBA" id="ARBA00023049"/>
    </source>
</evidence>
<keyword evidence="15" id="KW-1185">Reference proteome</keyword>
<organism evidence="14 15">
    <name type="scientific">Stigmatella erecta</name>
    <dbReference type="NCBI Taxonomy" id="83460"/>
    <lineage>
        <taxon>Bacteria</taxon>
        <taxon>Pseudomonadati</taxon>
        <taxon>Myxococcota</taxon>
        <taxon>Myxococcia</taxon>
        <taxon>Myxococcales</taxon>
        <taxon>Cystobacterineae</taxon>
        <taxon>Archangiaceae</taxon>
        <taxon>Stigmatella</taxon>
    </lineage>
</organism>
<dbReference type="Gene3D" id="2.60.120.380">
    <property type="match status" value="2"/>
</dbReference>
<dbReference type="GO" id="GO:0004222">
    <property type="term" value="F:metalloendopeptidase activity"/>
    <property type="evidence" value="ECO:0007669"/>
    <property type="project" value="InterPro"/>
</dbReference>
<dbReference type="InterPro" id="IPR013856">
    <property type="entry name" value="Peptidase_M4_domain"/>
</dbReference>
<dbReference type="Pfam" id="PF02868">
    <property type="entry name" value="Peptidase_M4_C"/>
    <property type="match status" value="1"/>
</dbReference>
<dbReference type="PANTHER" id="PTHR33794">
    <property type="entry name" value="BACILLOLYSIN"/>
    <property type="match status" value="1"/>
</dbReference>
<feature type="domain" description="Peptidase M4" evidence="10">
    <location>
        <begin position="228"/>
        <end position="363"/>
    </location>
</feature>
<feature type="domain" description="FTP" evidence="13">
    <location>
        <begin position="107"/>
        <end position="155"/>
    </location>
</feature>
<evidence type="ECO:0000256" key="5">
    <source>
        <dbReference type="ARBA" id="ARBA00022801"/>
    </source>
</evidence>
<dbReference type="InterPro" id="IPR050728">
    <property type="entry name" value="Zinc_Metalloprotease_M4"/>
</dbReference>
<dbReference type="SUPFAM" id="SSF55486">
    <property type="entry name" value="Metalloproteases ('zincins'), catalytic domain"/>
    <property type="match status" value="1"/>
</dbReference>
<evidence type="ECO:0000313" key="15">
    <source>
        <dbReference type="Proteomes" id="UP000199181"/>
    </source>
</evidence>
<keyword evidence="5" id="KW-0378">Hydrolase</keyword>
<dbReference type="GO" id="GO:0006508">
    <property type="term" value="P:proteolysis"/>
    <property type="evidence" value="ECO:0007669"/>
    <property type="project" value="UniProtKB-KW"/>
</dbReference>
<dbReference type="PRINTS" id="PR00730">
    <property type="entry name" value="THERMOLYSIN"/>
</dbReference>
<comment type="similarity">
    <text evidence="1">Belongs to the peptidase M4 family.</text>
</comment>
<keyword evidence="2" id="KW-0645">Protease</keyword>
<feature type="signal peptide" evidence="9">
    <location>
        <begin position="1"/>
        <end position="22"/>
    </location>
</feature>
<dbReference type="AlphaFoldDB" id="A0A1I0KVF3"/>
<dbReference type="InterPro" id="IPR011096">
    <property type="entry name" value="FTP_domain"/>
</dbReference>
<keyword evidence="3" id="KW-0479">Metal-binding</keyword>
<evidence type="ECO:0000256" key="3">
    <source>
        <dbReference type="ARBA" id="ARBA00022723"/>
    </source>
</evidence>
<dbReference type="Gene3D" id="3.10.450.490">
    <property type="match status" value="1"/>
</dbReference>
<keyword evidence="6" id="KW-0862">Zinc</keyword>
<reference evidence="15" key="1">
    <citation type="submission" date="2016-10" db="EMBL/GenBank/DDBJ databases">
        <authorList>
            <person name="Varghese N."/>
            <person name="Submissions S."/>
        </authorList>
    </citation>
    <scope>NUCLEOTIDE SEQUENCE [LARGE SCALE GENOMIC DNA]</scope>
    <source>
        <strain evidence="15">DSM 16858</strain>
    </source>
</reference>
<proteinExistence type="inferred from homology"/>
<feature type="domain" description="Peptidase C-terminal archaeal/bacterial" evidence="12">
    <location>
        <begin position="670"/>
        <end position="737"/>
    </location>
</feature>
<dbReference type="Pfam" id="PF07504">
    <property type="entry name" value="FTP"/>
    <property type="match status" value="1"/>
</dbReference>
<accession>A0A1I0KVF3</accession>
<dbReference type="Gene3D" id="1.10.390.10">
    <property type="entry name" value="Neutral Protease Domain 2"/>
    <property type="match status" value="1"/>
</dbReference>
<feature type="active site" description="Proton donor" evidence="8">
    <location>
        <position position="449"/>
    </location>
</feature>
<name>A0A1I0KVF3_9BACT</name>
<dbReference type="InterPro" id="IPR023612">
    <property type="entry name" value="Peptidase_M4"/>
</dbReference>
<keyword evidence="4 9" id="KW-0732">Signal</keyword>
<dbReference type="CDD" id="cd09597">
    <property type="entry name" value="M4_TLP"/>
    <property type="match status" value="1"/>
</dbReference>
<evidence type="ECO:0000259" key="13">
    <source>
        <dbReference type="Pfam" id="PF07504"/>
    </source>
</evidence>
<feature type="domain" description="Peptidase M4 C-terminal" evidence="11">
    <location>
        <begin position="366"/>
        <end position="534"/>
    </location>
</feature>
<feature type="chain" id="PRO_5011732612" evidence="9">
    <location>
        <begin position="23"/>
        <end position="753"/>
    </location>
</feature>
<evidence type="ECO:0000256" key="8">
    <source>
        <dbReference type="PIRSR" id="PIRSR623612-1"/>
    </source>
</evidence>
<evidence type="ECO:0000256" key="1">
    <source>
        <dbReference type="ARBA" id="ARBA00009388"/>
    </source>
</evidence>
<sequence length="753" mass="79252">MRNTILRSVCAAWLGLTYTACGAAGQQDGDLTASPEKDTGQDIQVALSALTEVTVLASHEEGTPSFIKGRFGQATRSLAGLRAEEAHAGVQEVLRNVAPVFRLSPEALVLKRVSTDEQGHQFLRYGQMLNGREVLGAELILFLNREGTAYAVNSSARGGPQTLRLAAMPTLASEAAAVSAAAATDALRKEARATGRIVYVRGEDGTLALTHEIQVTGVRTDGLPVDDRLYVNAQNGQIVLRDARIHTALNRAVYSANGGRTLPGTLKRAEGAAATNDAHVDMNYEQLGKTYDCYKTNFGRDSYNGAGAQLKSTVHYSEDGTGYVNAYWNGSQMVYGDGDNSTSIELGKDLDVTVHELTHAVTENESDLVYSNEPGALNEGMSDIFAAYCESWTRSWATDTDVWLIGEDVWTPGTANDALRYMNNPTKDGSSRDYYPERYTGTSDYGGVHSNSGIANLAFYLLSAGGTHPRAKTTVSVTGIGVQKAGKIFYEANANCMTSSSSFAAAKTCTEQKADQFYPSDKASVTAAWAAVGVGSTAPPASATPLTNGTAVTGLSDSIGGLKYYKLTVPASQSSLKFVTTGTTGDLDLYVKLGSASDTTTYDCKSDGASSAETCTLSNPAAGDWYVTLKAYTAYSAVTLTGTYTGSGAKVLTNGVASAAFSGAKSSWTCWTLSVPSGKSTVTFAQAGGSPTSGDSDLYVQVGAQPTTSSYKCRSQNSGNTESCSVSSPAAGTYYVCSYGYSAYTNVTLKGTY</sequence>
<evidence type="ECO:0000256" key="4">
    <source>
        <dbReference type="ARBA" id="ARBA00022729"/>
    </source>
</evidence>
<gene>
    <name evidence="14" type="ORF">SAMN05443639_114102</name>
</gene>
<dbReference type="InterPro" id="IPR001570">
    <property type="entry name" value="Peptidase_M4_C_domain"/>
</dbReference>
<protein>
    <submittedName>
        <fullName evidence="14">Vibriolysin</fullName>
    </submittedName>
</protein>
<dbReference type="Pfam" id="PF04151">
    <property type="entry name" value="PPC"/>
    <property type="match status" value="2"/>
</dbReference>
<dbReference type="PANTHER" id="PTHR33794:SF1">
    <property type="entry name" value="BACILLOLYSIN"/>
    <property type="match status" value="1"/>
</dbReference>
<dbReference type="InterPro" id="IPR007280">
    <property type="entry name" value="Peptidase_C_arc/bac"/>
</dbReference>
<evidence type="ECO:0000256" key="9">
    <source>
        <dbReference type="SAM" id="SignalP"/>
    </source>
</evidence>
<feature type="active site" evidence="8">
    <location>
        <position position="356"/>
    </location>
</feature>
<dbReference type="Gene3D" id="3.10.170.10">
    <property type="match status" value="1"/>
</dbReference>
<dbReference type="InterPro" id="IPR027268">
    <property type="entry name" value="Peptidase_M4/M1_CTD_sf"/>
</dbReference>
<evidence type="ECO:0000259" key="11">
    <source>
        <dbReference type="Pfam" id="PF02868"/>
    </source>
</evidence>
<evidence type="ECO:0000313" key="14">
    <source>
        <dbReference type="EMBL" id="SEU29398.1"/>
    </source>
</evidence>
<evidence type="ECO:0000259" key="10">
    <source>
        <dbReference type="Pfam" id="PF01447"/>
    </source>
</evidence>
<evidence type="ECO:0000256" key="6">
    <source>
        <dbReference type="ARBA" id="ARBA00022833"/>
    </source>
</evidence>
<feature type="domain" description="Peptidase C-terminal archaeal/bacterial" evidence="12">
    <location>
        <begin position="564"/>
        <end position="629"/>
    </location>
</feature>
<evidence type="ECO:0000259" key="12">
    <source>
        <dbReference type="Pfam" id="PF04151"/>
    </source>
</evidence>
<keyword evidence="7" id="KW-0482">Metalloprotease</keyword>
<dbReference type="Pfam" id="PF01447">
    <property type="entry name" value="Peptidase_M4"/>
    <property type="match status" value="1"/>
</dbReference>
<dbReference type="GO" id="GO:0046872">
    <property type="term" value="F:metal ion binding"/>
    <property type="evidence" value="ECO:0007669"/>
    <property type="project" value="UniProtKB-KW"/>
</dbReference>
<dbReference type="Proteomes" id="UP000199181">
    <property type="component" value="Unassembled WGS sequence"/>
</dbReference>